<proteinExistence type="inferred from homology"/>
<evidence type="ECO:0000256" key="18">
    <source>
        <dbReference type="ARBA" id="ARBA00049902"/>
    </source>
</evidence>
<evidence type="ECO:0000256" key="2">
    <source>
        <dbReference type="ARBA" id="ARBA00004752"/>
    </source>
</evidence>
<keyword evidence="7" id="KW-0328">Glycosyltransferase</keyword>
<dbReference type="NCBIfam" id="TIGR02074">
    <property type="entry name" value="PBP_1a_fam"/>
    <property type="match status" value="1"/>
</dbReference>
<dbReference type="Pfam" id="PF00905">
    <property type="entry name" value="Transpeptidase"/>
    <property type="match status" value="1"/>
</dbReference>
<evidence type="ECO:0000256" key="10">
    <source>
        <dbReference type="ARBA" id="ARBA00022801"/>
    </source>
</evidence>
<dbReference type="EMBL" id="CP003807">
    <property type="protein sequence ID" value="AGF50124.1"/>
    <property type="molecule type" value="Genomic_DNA"/>
</dbReference>
<evidence type="ECO:0000256" key="1">
    <source>
        <dbReference type="ARBA" id="ARBA00004370"/>
    </source>
</evidence>
<dbReference type="GO" id="GO:0008360">
    <property type="term" value="P:regulation of cell shape"/>
    <property type="evidence" value="ECO:0007669"/>
    <property type="project" value="UniProtKB-KW"/>
</dbReference>
<evidence type="ECO:0000256" key="19">
    <source>
        <dbReference type="ARBA" id="ARBA00060592"/>
    </source>
</evidence>
<dbReference type="GO" id="GO:0030288">
    <property type="term" value="C:outer membrane-bounded periplasmic space"/>
    <property type="evidence" value="ECO:0007669"/>
    <property type="project" value="TreeGrafter"/>
</dbReference>
<evidence type="ECO:0000256" key="14">
    <source>
        <dbReference type="ARBA" id="ARBA00023136"/>
    </source>
</evidence>
<evidence type="ECO:0000259" key="21">
    <source>
        <dbReference type="Pfam" id="PF00905"/>
    </source>
</evidence>
<evidence type="ECO:0000256" key="3">
    <source>
        <dbReference type="ARBA" id="ARBA00007090"/>
    </source>
</evidence>
<evidence type="ECO:0000256" key="6">
    <source>
        <dbReference type="ARBA" id="ARBA00022670"/>
    </source>
</evidence>
<dbReference type="InterPro" id="IPR036950">
    <property type="entry name" value="PBP_transglycosylase"/>
</dbReference>
<keyword evidence="16" id="KW-0961">Cell wall biogenesis/degradation</keyword>
<dbReference type="KEGG" id="kbt:BCUE_0147"/>
<dbReference type="AlphaFoldDB" id="M1M4X9"/>
<evidence type="ECO:0000256" key="8">
    <source>
        <dbReference type="ARBA" id="ARBA00022679"/>
    </source>
</evidence>
<keyword evidence="10" id="KW-0378">Hydrolase</keyword>
<evidence type="ECO:0000259" key="22">
    <source>
        <dbReference type="Pfam" id="PF00912"/>
    </source>
</evidence>
<keyword evidence="9 20" id="KW-0812">Transmembrane</keyword>
<keyword evidence="8" id="KW-0808">Transferase</keyword>
<dbReference type="InterPro" id="IPR001264">
    <property type="entry name" value="Glyco_trans_51"/>
</dbReference>
<keyword evidence="12" id="KW-0573">Peptidoglycan synthesis</keyword>
<comment type="pathway">
    <text evidence="19">Glycan biosynthesis.</text>
</comment>
<dbReference type="InterPro" id="IPR012338">
    <property type="entry name" value="Beta-lactam/transpept-like"/>
</dbReference>
<evidence type="ECO:0000256" key="15">
    <source>
        <dbReference type="ARBA" id="ARBA00023268"/>
    </source>
</evidence>
<dbReference type="GO" id="GO:0071555">
    <property type="term" value="P:cell wall organization"/>
    <property type="evidence" value="ECO:0007669"/>
    <property type="project" value="UniProtKB-KW"/>
</dbReference>
<evidence type="ECO:0000256" key="13">
    <source>
        <dbReference type="ARBA" id="ARBA00022989"/>
    </source>
</evidence>
<comment type="similarity">
    <text evidence="3">In the C-terminal section; belongs to the transpeptidase family.</text>
</comment>
<keyword evidence="15" id="KW-0511">Multifunctional enzyme</keyword>
<dbReference type="GO" id="GO:0016020">
    <property type="term" value="C:membrane"/>
    <property type="evidence" value="ECO:0007669"/>
    <property type="project" value="UniProtKB-SubCell"/>
</dbReference>
<evidence type="ECO:0000256" key="20">
    <source>
        <dbReference type="SAM" id="Phobius"/>
    </source>
</evidence>
<dbReference type="PATRIC" id="fig|1208922.3.peg.691"/>
<keyword evidence="11" id="KW-0133">Cell shape</keyword>
<evidence type="ECO:0000256" key="11">
    <source>
        <dbReference type="ARBA" id="ARBA00022960"/>
    </source>
</evidence>
<reference evidence="23 24" key="1">
    <citation type="journal article" date="2013" name="Genome Biol. Evol.">
        <title>Genome evolution and phylogenomic analysis of candidatus kinetoplastibacterium, the betaproteobacterial endosymbionts of strigomonas and angomonas.</title>
        <authorList>
            <person name="Alves J.M."/>
            <person name="Serrano M.G."/>
            <person name="Maia da Silva F."/>
            <person name="Voegtly L.J."/>
            <person name="Matveyev A.V."/>
            <person name="Teixeira M.M."/>
            <person name="Camargo E.P."/>
            <person name="Buck G.A."/>
        </authorList>
    </citation>
    <scope>NUCLEOTIDE SEQUENCE [LARGE SCALE GENOMIC DNA]</scope>
    <source>
        <strain evidence="23 24">TCC012E</strain>
    </source>
</reference>
<dbReference type="Pfam" id="PF00912">
    <property type="entry name" value="Transgly"/>
    <property type="match status" value="1"/>
</dbReference>
<dbReference type="SUPFAM" id="SSF56601">
    <property type="entry name" value="beta-lactamase/transpeptidase-like"/>
    <property type="match status" value="1"/>
</dbReference>
<feature type="transmembrane region" description="Helical" evidence="20">
    <location>
        <begin position="12"/>
        <end position="34"/>
    </location>
</feature>
<dbReference type="Proteomes" id="UP000011563">
    <property type="component" value="Chromosome"/>
</dbReference>
<keyword evidence="13 20" id="KW-1133">Transmembrane helix</keyword>
<accession>M1M4X9</accession>
<keyword evidence="14 20" id="KW-0472">Membrane</keyword>
<gene>
    <name evidence="23" type="ORF">BCUE_0147</name>
</gene>
<evidence type="ECO:0000256" key="12">
    <source>
        <dbReference type="ARBA" id="ARBA00022984"/>
    </source>
</evidence>
<organism evidence="23 24">
    <name type="scientific">Candidatus Kinetoplastidibacterium blastocrithidiae TCC012E</name>
    <dbReference type="NCBI Taxonomy" id="1208922"/>
    <lineage>
        <taxon>Bacteria</taxon>
        <taxon>Pseudomonadati</taxon>
        <taxon>Pseudomonadota</taxon>
        <taxon>Betaproteobacteria</taxon>
        <taxon>Candidatus Kinetoplastidibacterium</taxon>
    </lineage>
</organism>
<protein>
    <recommendedName>
        <fullName evidence="17">peptidoglycan glycosyltransferase</fullName>
        <ecNumber evidence="17">2.4.99.28</ecNumber>
    </recommendedName>
</protein>
<dbReference type="InterPro" id="IPR001460">
    <property type="entry name" value="PCN-bd_Tpept"/>
</dbReference>
<dbReference type="GO" id="GO:0004180">
    <property type="term" value="F:carboxypeptidase activity"/>
    <property type="evidence" value="ECO:0007669"/>
    <property type="project" value="UniProtKB-KW"/>
</dbReference>
<dbReference type="UniPathway" id="UPA00219"/>
<dbReference type="GO" id="GO:0006508">
    <property type="term" value="P:proteolysis"/>
    <property type="evidence" value="ECO:0007669"/>
    <property type="project" value="UniProtKB-KW"/>
</dbReference>
<dbReference type="InterPro" id="IPR023346">
    <property type="entry name" value="Lysozyme-like_dom_sf"/>
</dbReference>
<keyword evidence="6" id="KW-0645">Protease</keyword>
<evidence type="ECO:0000256" key="9">
    <source>
        <dbReference type="ARBA" id="ARBA00022692"/>
    </source>
</evidence>
<evidence type="ECO:0000256" key="4">
    <source>
        <dbReference type="ARBA" id="ARBA00007739"/>
    </source>
</evidence>
<dbReference type="PANTHER" id="PTHR32282:SF27">
    <property type="entry name" value="PENICILLIN-BINDING PROTEIN 1A"/>
    <property type="match status" value="1"/>
</dbReference>
<dbReference type="EC" id="2.4.99.28" evidence="17"/>
<dbReference type="Gene3D" id="3.40.710.10">
    <property type="entry name" value="DD-peptidase/beta-lactamase superfamily"/>
    <property type="match status" value="2"/>
</dbReference>
<dbReference type="GO" id="GO:0009252">
    <property type="term" value="P:peptidoglycan biosynthetic process"/>
    <property type="evidence" value="ECO:0007669"/>
    <property type="project" value="UniProtKB-UniPathway"/>
</dbReference>
<dbReference type="Gene3D" id="1.10.3810.10">
    <property type="entry name" value="Biosynthetic peptidoglycan transglycosylase-like"/>
    <property type="match status" value="1"/>
</dbReference>
<evidence type="ECO:0000256" key="16">
    <source>
        <dbReference type="ARBA" id="ARBA00023316"/>
    </source>
</evidence>
<comment type="similarity">
    <text evidence="4">In the N-terminal section; belongs to the glycosyltransferase 51 family.</text>
</comment>
<keyword evidence="24" id="KW-1185">Reference proteome</keyword>
<evidence type="ECO:0000313" key="23">
    <source>
        <dbReference type="EMBL" id="AGF50124.1"/>
    </source>
</evidence>
<sequence>MKERYILTRFLINTIVIPISILTVIIFILVSLSWRKLPDLSAMIDYKPRVPLRIYSSDNILIGEFGEERRSVLNFQDIPNIMKLSILAAEDDRFYKHGGIDWIGIIRAGLINLKNMSKTQGASTITMQLARNFYLSSEKTYSRKLYELMLTLKIESELTKNKILELYMNQIYLGNRAYGFAAASLVYFNKPLSDINLAEAAMLAGIPKAPSIYNPISNFKRTKLRQNYVLKRMLSLGYITKIEYKEAIDDDIKLYNTNKKQHIYEIHGEYVAELVRQLLFKNFKSDLYSKGINVFTTIKSKDQDSAYKAVRKVVIDYTKTKYYGPEEQIELPVELDMSSVLFETILAEIFDKYNDSDEIFSALVLSMDDTYITAIKRDKVIVKINKENNTINNIELSKEIKRGSVIHLYLDKGEPRIINMPTLQAAFVSISPQDGRILSLVGGFDFYRGNFNRVTQAWRQPGSSIKPFIYASAIEKGISPATLISDLPLNMTAEQTGSKAWNPKNYGHKYEKDMISMRNGLYRSKNMVSIRILQTIGPEYARNYLEKFGFDKSRHPAVISLALGTGSVTPLQLTSAFGTFANEGHLIPPCLIEKVTDSYGRTIMQHSIIKSNKSNQAIDSRVSYIINDILKGVVKYGTASKARKALRRDDIAGKTGTTNDSVDAWFSGYTKDIVATAWVGFDQPKSLGSHETGSNIAMPVWINYMKDVIQERPEEQEEEKIPDGIIIYNNELYLEEFPPEIAISEIKPSEEFYDEDLKDVIHSEF</sequence>
<dbReference type="FunFam" id="1.10.3810.10:FF:000003">
    <property type="entry name" value="Penicillin-binding protein 1a"/>
    <property type="match status" value="1"/>
</dbReference>
<feature type="domain" description="Glycosyl transferase family 51" evidence="22">
    <location>
        <begin position="61"/>
        <end position="233"/>
    </location>
</feature>
<dbReference type="HOGENOM" id="CLU_006354_2_4_4"/>
<evidence type="ECO:0000256" key="5">
    <source>
        <dbReference type="ARBA" id="ARBA00022645"/>
    </source>
</evidence>
<dbReference type="SUPFAM" id="SSF53955">
    <property type="entry name" value="Lysozyme-like"/>
    <property type="match status" value="1"/>
</dbReference>
<evidence type="ECO:0000256" key="7">
    <source>
        <dbReference type="ARBA" id="ARBA00022676"/>
    </source>
</evidence>
<comment type="pathway">
    <text evidence="2">Cell wall biogenesis; peptidoglycan biosynthesis.</text>
</comment>
<name>M1M4X9_9PROT</name>
<comment type="catalytic activity">
    <reaction evidence="18">
        <text>[GlcNAc-(1-&gt;4)-Mur2Ac(oyl-L-Ala-gamma-D-Glu-L-Lys-D-Ala-D-Ala)](n)-di-trans,octa-cis-undecaprenyl diphosphate + beta-D-GlcNAc-(1-&gt;4)-Mur2Ac(oyl-L-Ala-gamma-D-Glu-L-Lys-D-Ala-D-Ala)-di-trans,octa-cis-undecaprenyl diphosphate = [GlcNAc-(1-&gt;4)-Mur2Ac(oyl-L-Ala-gamma-D-Glu-L-Lys-D-Ala-D-Ala)](n+1)-di-trans,octa-cis-undecaprenyl diphosphate + di-trans,octa-cis-undecaprenyl diphosphate + H(+)</text>
        <dbReference type="Rhea" id="RHEA:23708"/>
        <dbReference type="Rhea" id="RHEA-COMP:9602"/>
        <dbReference type="Rhea" id="RHEA-COMP:9603"/>
        <dbReference type="ChEBI" id="CHEBI:15378"/>
        <dbReference type="ChEBI" id="CHEBI:58405"/>
        <dbReference type="ChEBI" id="CHEBI:60033"/>
        <dbReference type="ChEBI" id="CHEBI:78435"/>
        <dbReference type="EC" id="2.4.99.28"/>
    </reaction>
</comment>
<dbReference type="RefSeq" id="WP_015390110.1">
    <property type="nucleotide sequence ID" value="NC_020285.1"/>
</dbReference>
<feature type="domain" description="Penicillin-binding protein transpeptidase" evidence="21">
    <location>
        <begin position="426"/>
        <end position="685"/>
    </location>
</feature>
<dbReference type="PANTHER" id="PTHR32282">
    <property type="entry name" value="BINDING PROTEIN TRANSPEPTIDASE, PUTATIVE-RELATED"/>
    <property type="match status" value="1"/>
</dbReference>
<evidence type="ECO:0000313" key="24">
    <source>
        <dbReference type="Proteomes" id="UP000011563"/>
    </source>
</evidence>
<keyword evidence="5" id="KW-0121">Carboxypeptidase</keyword>
<comment type="subcellular location">
    <subcellularLocation>
        <location evidence="1">Membrane</location>
    </subcellularLocation>
</comment>
<evidence type="ECO:0000256" key="17">
    <source>
        <dbReference type="ARBA" id="ARBA00044770"/>
    </source>
</evidence>
<dbReference type="InterPro" id="IPR050396">
    <property type="entry name" value="Glycosyltr_51/Transpeptidase"/>
</dbReference>
<dbReference type="GO" id="GO:0008658">
    <property type="term" value="F:penicillin binding"/>
    <property type="evidence" value="ECO:0007669"/>
    <property type="project" value="InterPro"/>
</dbReference>
<dbReference type="GO" id="GO:0008955">
    <property type="term" value="F:peptidoglycan glycosyltransferase activity"/>
    <property type="evidence" value="ECO:0007669"/>
    <property type="project" value="UniProtKB-EC"/>
</dbReference>